<dbReference type="GO" id="GO:0003700">
    <property type="term" value="F:DNA-binding transcription factor activity"/>
    <property type="evidence" value="ECO:0007669"/>
    <property type="project" value="InterPro"/>
</dbReference>
<evidence type="ECO:0000313" key="6">
    <source>
        <dbReference type="EMBL" id="BCJ70177.1"/>
    </source>
</evidence>
<evidence type="ECO:0000256" key="1">
    <source>
        <dbReference type="ARBA" id="ARBA00009437"/>
    </source>
</evidence>
<dbReference type="GO" id="GO:0003677">
    <property type="term" value="F:DNA binding"/>
    <property type="evidence" value="ECO:0007669"/>
    <property type="project" value="UniProtKB-KW"/>
</dbReference>
<dbReference type="SUPFAM" id="SSF53850">
    <property type="entry name" value="Periplasmic binding protein-like II"/>
    <property type="match status" value="1"/>
</dbReference>
<protein>
    <submittedName>
        <fullName evidence="6">Transcriptional regulator</fullName>
    </submittedName>
</protein>
<evidence type="ECO:0000313" key="7">
    <source>
        <dbReference type="Proteomes" id="UP000680866"/>
    </source>
</evidence>
<feature type="domain" description="HTH lysR-type" evidence="5">
    <location>
        <begin position="1"/>
        <end position="57"/>
    </location>
</feature>
<dbReference type="InterPro" id="IPR000847">
    <property type="entry name" value="LysR_HTH_N"/>
</dbReference>
<keyword evidence="3" id="KW-0238">DNA-binding</keyword>
<sequence>MTTLRQLRVFVAVVDTGGFAAAGDALGTSQSSVSHTLAALESQVGAALVHRSPVAATAHGARLLPYARATLAAADAFDAATPARTPTTGTIRLAVTPTAGHHLVPELLTLWHAHAPGIRVRLLEGDDVEVAEWLATGAADAAVLVDAPAGTGPVVARDEFRAVTRTDHPLAGTGPVPLVDLVEDPLLVSTAGCEPQVQELHRRAGLPYRPAQRVRELTTLMAMVDAGLGVTLMPSLAGPMLPAGLAMTPLTDTLRRVLTLGAPTTRPRHPLVERILDLTAGHLPPDRPVGPAPA</sequence>
<gene>
    <name evidence="6" type="ORF">Prubr_71980</name>
</gene>
<keyword evidence="4" id="KW-0804">Transcription</keyword>
<dbReference type="PROSITE" id="PS50931">
    <property type="entry name" value="HTH_LYSR"/>
    <property type="match status" value="1"/>
</dbReference>
<dbReference type="Gene3D" id="3.40.190.10">
    <property type="entry name" value="Periplasmic binding protein-like II"/>
    <property type="match status" value="2"/>
</dbReference>
<accession>A0A810NAC8</accession>
<dbReference type="Proteomes" id="UP000680866">
    <property type="component" value="Chromosome"/>
</dbReference>
<comment type="similarity">
    <text evidence="1">Belongs to the LysR transcriptional regulatory family.</text>
</comment>
<keyword evidence="2" id="KW-0805">Transcription regulation</keyword>
<dbReference type="SUPFAM" id="SSF46785">
    <property type="entry name" value="Winged helix' DNA-binding domain"/>
    <property type="match status" value="1"/>
</dbReference>
<dbReference type="KEGG" id="pry:Prubr_71980"/>
<dbReference type="PANTHER" id="PTHR30346">
    <property type="entry name" value="TRANSCRIPTIONAL DUAL REGULATOR HCAR-RELATED"/>
    <property type="match status" value="1"/>
</dbReference>
<dbReference type="RefSeq" id="WP_212819914.1">
    <property type="nucleotide sequence ID" value="NZ_AP023359.1"/>
</dbReference>
<evidence type="ECO:0000259" key="5">
    <source>
        <dbReference type="PROSITE" id="PS50931"/>
    </source>
</evidence>
<evidence type="ECO:0000256" key="3">
    <source>
        <dbReference type="ARBA" id="ARBA00023125"/>
    </source>
</evidence>
<dbReference type="EMBL" id="AP023359">
    <property type="protein sequence ID" value="BCJ70177.1"/>
    <property type="molecule type" value="Genomic_DNA"/>
</dbReference>
<dbReference type="Pfam" id="PF03466">
    <property type="entry name" value="LysR_substrate"/>
    <property type="match status" value="1"/>
</dbReference>
<dbReference type="InterPro" id="IPR005119">
    <property type="entry name" value="LysR_subst-bd"/>
</dbReference>
<dbReference type="Gene3D" id="1.10.10.10">
    <property type="entry name" value="Winged helix-like DNA-binding domain superfamily/Winged helix DNA-binding domain"/>
    <property type="match status" value="1"/>
</dbReference>
<evidence type="ECO:0000256" key="2">
    <source>
        <dbReference type="ARBA" id="ARBA00023015"/>
    </source>
</evidence>
<dbReference type="PANTHER" id="PTHR30346:SF29">
    <property type="entry name" value="LYSR SUBSTRATE-BINDING"/>
    <property type="match status" value="1"/>
</dbReference>
<evidence type="ECO:0000256" key="4">
    <source>
        <dbReference type="ARBA" id="ARBA00023163"/>
    </source>
</evidence>
<dbReference type="AlphaFoldDB" id="A0A810NAC8"/>
<dbReference type="CDD" id="cd05466">
    <property type="entry name" value="PBP2_LTTR_substrate"/>
    <property type="match status" value="1"/>
</dbReference>
<keyword evidence="7" id="KW-1185">Reference proteome</keyword>
<dbReference type="Pfam" id="PF00126">
    <property type="entry name" value="HTH_1"/>
    <property type="match status" value="1"/>
</dbReference>
<dbReference type="GO" id="GO:0032993">
    <property type="term" value="C:protein-DNA complex"/>
    <property type="evidence" value="ECO:0007669"/>
    <property type="project" value="TreeGrafter"/>
</dbReference>
<reference evidence="6" key="1">
    <citation type="submission" date="2020-08" db="EMBL/GenBank/DDBJ databases">
        <title>Whole genome shotgun sequence of Polymorphospora rubra NBRC 101157.</title>
        <authorList>
            <person name="Komaki H."/>
            <person name="Tamura T."/>
        </authorList>
    </citation>
    <scope>NUCLEOTIDE SEQUENCE</scope>
    <source>
        <strain evidence="6">NBRC 101157</strain>
    </source>
</reference>
<dbReference type="InterPro" id="IPR036390">
    <property type="entry name" value="WH_DNA-bd_sf"/>
</dbReference>
<dbReference type="InterPro" id="IPR036388">
    <property type="entry name" value="WH-like_DNA-bd_sf"/>
</dbReference>
<proteinExistence type="inferred from homology"/>
<organism evidence="6 7">
    <name type="scientific">Polymorphospora rubra</name>
    <dbReference type="NCBI Taxonomy" id="338584"/>
    <lineage>
        <taxon>Bacteria</taxon>
        <taxon>Bacillati</taxon>
        <taxon>Actinomycetota</taxon>
        <taxon>Actinomycetes</taxon>
        <taxon>Micromonosporales</taxon>
        <taxon>Micromonosporaceae</taxon>
        <taxon>Polymorphospora</taxon>
    </lineage>
</organism>
<name>A0A810NAC8_9ACTN</name>